<evidence type="ECO:0000256" key="11">
    <source>
        <dbReference type="SAM" id="MobiDB-lite"/>
    </source>
</evidence>
<dbReference type="GO" id="GO:0005634">
    <property type="term" value="C:nucleus"/>
    <property type="evidence" value="ECO:0007669"/>
    <property type="project" value="UniProtKB-SubCell"/>
</dbReference>
<evidence type="ECO:0000313" key="14">
    <source>
        <dbReference type="RefSeq" id="XP_031416127.1"/>
    </source>
</evidence>
<name>A0A6P8EZ27_CLUHA</name>
<dbReference type="GO" id="GO:0008270">
    <property type="term" value="F:zinc ion binding"/>
    <property type="evidence" value="ECO:0007669"/>
    <property type="project" value="UniProtKB-KW"/>
</dbReference>
<keyword evidence="8" id="KW-0804">Transcription</keyword>
<keyword evidence="7" id="KW-0805">Transcription regulation</keyword>
<reference evidence="14" key="1">
    <citation type="submission" date="2025-08" db="UniProtKB">
        <authorList>
            <consortium name="RefSeq"/>
        </authorList>
    </citation>
    <scope>IDENTIFICATION</scope>
</reference>
<dbReference type="Gene3D" id="3.30.160.60">
    <property type="entry name" value="Classic Zinc Finger"/>
    <property type="match status" value="4"/>
</dbReference>
<dbReference type="FunFam" id="3.30.160.60:FF:000688">
    <property type="entry name" value="zinc finger protein 197 isoform X1"/>
    <property type="match status" value="1"/>
</dbReference>
<organism evidence="13 14">
    <name type="scientific">Clupea harengus</name>
    <name type="common">Atlantic herring</name>
    <dbReference type="NCBI Taxonomy" id="7950"/>
    <lineage>
        <taxon>Eukaryota</taxon>
        <taxon>Metazoa</taxon>
        <taxon>Chordata</taxon>
        <taxon>Craniata</taxon>
        <taxon>Vertebrata</taxon>
        <taxon>Euteleostomi</taxon>
        <taxon>Actinopterygii</taxon>
        <taxon>Neopterygii</taxon>
        <taxon>Teleostei</taxon>
        <taxon>Clupei</taxon>
        <taxon>Clupeiformes</taxon>
        <taxon>Clupeoidei</taxon>
        <taxon>Clupeidae</taxon>
        <taxon>Clupea</taxon>
    </lineage>
</organism>
<dbReference type="PANTHER" id="PTHR23226:SF240">
    <property type="entry name" value="GASTRULA ZINC FINGER PROTEIN XLCGF26.1-LIKE-RELATED"/>
    <property type="match status" value="1"/>
</dbReference>
<evidence type="ECO:0000256" key="4">
    <source>
        <dbReference type="ARBA" id="ARBA00022737"/>
    </source>
</evidence>
<dbReference type="GO" id="GO:0000981">
    <property type="term" value="F:DNA-binding transcription factor activity, RNA polymerase II-specific"/>
    <property type="evidence" value="ECO:0007669"/>
    <property type="project" value="TreeGrafter"/>
</dbReference>
<keyword evidence="5 10" id="KW-0863">Zinc-finger</keyword>
<dbReference type="SUPFAM" id="SSF57667">
    <property type="entry name" value="beta-beta-alpha zinc fingers"/>
    <property type="match status" value="2"/>
</dbReference>
<gene>
    <name evidence="14" type="primary">si:rp71-1g18.1</name>
</gene>
<dbReference type="InterPro" id="IPR013087">
    <property type="entry name" value="Znf_C2H2_type"/>
</dbReference>
<feature type="region of interest" description="Disordered" evidence="11">
    <location>
        <begin position="205"/>
        <end position="224"/>
    </location>
</feature>
<feature type="compositionally biased region" description="Polar residues" evidence="11">
    <location>
        <begin position="207"/>
        <end position="217"/>
    </location>
</feature>
<dbReference type="GeneID" id="105889458"/>
<feature type="domain" description="C2H2-type" evidence="12">
    <location>
        <begin position="372"/>
        <end position="399"/>
    </location>
</feature>
<dbReference type="PANTHER" id="PTHR23226">
    <property type="entry name" value="ZINC FINGER AND SCAN DOMAIN-CONTAINING"/>
    <property type="match status" value="1"/>
</dbReference>
<keyword evidence="3" id="KW-0479">Metal-binding</keyword>
<dbReference type="KEGG" id="char:105889458"/>
<evidence type="ECO:0000256" key="6">
    <source>
        <dbReference type="ARBA" id="ARBA00022833"/>
    </source>
</evidence>
<proteinExistence type="inferred from homology"/>
<comment type="subcellular location">
    <subcellularLocation>
        <location evidence="1">Nucleus</location>
    </subcellularLocation>
</comment>
<evidence type="ECO:0000256" key="7">
    <source>
        <dbReference type="ARBA" id="ARBA00023015"/>
    </source>
</evidence>
<keyword evidence="6" id="KW-0862">Zinc</keyword>
<dbReference type="PROSITE" id="PS50157">
    <property type="entry name" value="ZINC_FINGER_C2H2_2"/>
    <property type="match status" value="4"/>
</dbReference>
<dbReference type="PROSITE" id="PS00028">
    <property type="entry name" value="ZINC_FINGER_C2H2_1"/>
    <property type="match status" value="4"/>
</dbReference>
<feature type="domain" description="C2H2-type" evidence="12">
    <location>
        <begin position="428"/>
        <end position="455"/>
    </location>
</feature>
<dbReference type="GO" id="GO:0000978">
    <property type="term" value="F:RNA polymerase II cis-regulatory region sequence-specific DNA binding"/>
    <property type="evidence" value="ECO:0007669"/>
    <property type="project" value="TreeGrafter"/>
</dbReference>
<dbReference type="FunFam" id="3.30.160.60:FF:000193">
    <property type="entry name" value="Zinc finger protein 300"/>
    <property type="match status" value="1"/>
</dbReference>
<dbReference type="RefSeq" id="XP_031416127.1">
    <property type="nucleotide sequence ID" value="XM_031560267.1"/>
</dbReference>
<evidence type="ECO:0000256" key="2">
    <source>
        <dbReference type="ARBA" id="ARBA00006991"/>
    </source>
</evidence>
<sequence>MSESVSDFQVQVASIIDVLMKVAVKEITKLFEERSIAPGRSKAETVENSRGESIFLSNVRTDLKNAFKHSGDTYVCSVGVQVGDEWMSQEEAMPPPQTNPHPHTLCSSHQYPQKEGGRASQEESVFKEDVDSTDHASREEALEAVDLHCTVDLPCTVLKDRDVECGNSQANNLSGKQQTEQPGATDDTMELDCLFDSLKKSLAWPEPQQSATVSEATCSKKDQPAQSVYPLAGEKSTSQASNQPETLTTTTPTPTSQGTNSYVSHSILPGQVVVPEPPPHLKKKTVHFQLGVNHQDWKLLQPCSVQLVNVRLLTGSSRQRVGPVGPKGFPRPKDLRAHQGLHTGRRLCCFSDCGNGVWRLHRVPSSVPGSPMACKICGKNFKRRKILRRHERFHTGEQPYPCALCDKAFTLRKSLRRHLRFHTGERPHGCPHCGKCFRLKDNLKTHLRFHTGERPYACTLCPKSYRTLKNLERHRLSH</sequence>
<dbReference type="FunFam" id="3.30.160.60:FF:002343">
    <property type="entry name" value="Zinc finger protein 33A"/>
    <property type="match status" value="1"/>
</dbReference>
<evidence type="ECO:0000313" key="13">
    <source>
        <dbReference type="Proteomes" id="UP000515152"/>
    </source>
</evidence>
<feature type="region of interest" description="Disordered" evidence="11">
    <location>
        <begin position="90"/>
        <end position="127"/>
    </location>
</feature>
<feature type="domain" description="C2H2-type" evidence="12">
    <location>
        <begin position="456"/>
        <end position="478"/>
    </location>
</feature>
<evidence type="ECO:0000256" key="5">
    <source>
        <dbReference type="ARBA" id="ARBA00022771"/>
    </source>
</evidence>
<evidence type="ECO:0000256" key="9">
    <source>
        <dbReference type="ARBA" id="ARBA00023242"/>
    </source>
</evidence>
<dbReference type="FunFam" id="3.30.160.60:FF:001119">
    <property type="entry name" value="zinc finger protein 408"/>
    <property type="match status" value="1"/>
</dbReference>
<dbReference type="SMART" id="SM00355">
    <property type="entry name" value="ZnF_C2H2"/>
    <property type="match status" value="4"/>
</dbReference>
<evidence type="ECO:0000256" key="10">
    <source>
        <dbReference type="PROSITE-ProRule" id="PRU00042"/>
    </source>
</evidence>
<dbReference type="Proteomes" id="UP000515152">
    <property type="component" value="Chromosome 22"/>
</dbReference>
<evidence type="ECO:0000256" key="8">
    <source>
        <dbReference type="ARBA" id="ARBA00023163"/>
    </source>
</evidence>
<dbReference type="InterPro" id="IPR036236">
    <property type="entry name" value="Znf_C2H2_sf"/>
</dbReference>
<feature type="domain" description="C2H2-type" evidence="12">
    <location>
        <begin position="400"/>
        <end position="427"/>
    </location>
</feature>
<feature type="compositionally biased region" description="Basic and acidic residues" evidence="11">
    <location>
        <begin position="115"/>
        <end position="127"/>
    </location>
</feature>
<dbReference type="Pfam" id="PF00096">
    <property type="entry name" value="zf-C2H2"/>
    <property type="match status" value="4"/>
</dbReference>
<keyword evidence="13" id="KW-1185">Reference proteome</keyword>
<evidence type="ECO:0000259" key="12">
    <source>
        <dbReference type="PROSITE" id="PS50157"/>
    </source>
</evidence>
<feature type="region of interest" description="Disordered" evidence="11">
    <location>
        <begin position="230"/>
        <end position="263"/>
    </location>
</feature>
<feature type="compositionally biased region" description="Low complexity" evidence="11">
    <location>
        <begin position="244"/>
        <end position="255"/>
    </location>
</feature>
<protein>
    <submittedName>
        <fullName evidence="14">Zinc finger protein 23</fullName>
    </submittedName>
</protein>
<comment type="similarity">
    <text evidence="2">Belongs to the krueppel C2H2-type zinc-finger protein family.</text>
</comment>
<evidence type="ECO:0000256" key="1">
    <source>
        <dbReference type="ARBA" id="ARBA00004123"/>
    </source>
</evidence>
<keyword evidence="9" id="KW-0539">Nucleus</keyword>
<keyword evidence="4" id="KW-0677">Repeat</keyword>
<dbReference type="AlphaFoldDB" id="A0A6P8EZ27"/>
<evidence type="ECO:0000256" key="3">
    <source>
        <dbReference type="ARBA" id="ARBA00022723"/>
    </source>
</evidence>
<dbReference type="OrthoDB" id="10004641at2759"/>
<accession>A0A6P8EZ27</accession>